<keyword evidence="2" id="KW-0472">Membrane</keyword>
<name>A0A139IJ54_9PEZI</name>
<keyword evidence="1" id="KW-0175">Coiled coil</keyword>
<accession>A0A139IJ54</accession>
<gene>
    <name evidence="3" type="ORF">AC579_9119</name>
</gene>
<organism evidence="3 4">
    <name type="scientific">Pseudocercospora musae</name>
    <dbReference type="NCBI Taxonomy" id="113226"/>
    <lineage>
        <taxon>Eukaryota</taxon>
        <taxon>Fungi</taxon>
        <taxon>Dikarya</taxon>
        <taxon>Ascomycota</taxon>
        <taxon>Pezizomycotina</taxon>
        <taxon>Dothideomycetes</taxon>
        <taxon>Dothideomycetidae</taxon>
        <taxon>Mycosphaerellales</taxon>
        <taxon>Mycosphaerellaceae</taxon>
        <taxon>Pseudocercospora</taxon>
    </lineage>
</organism>
<evidence type="ECO:0000256" key="1">
    <source>
        <dbReference type="SAM" id="Coils"/>
    </source>
</evidence>
<feature type="coiled-coil region" evidence="1">
    <location>
        <begin position="109"/>
        <end position="154"/>
    </location>
</feature>
<evidence type="ECO:0000313" key="3">
    <source>
        <dbReference type="EMBL" id="KXT14576.1"/>
    </source>
</evidence>
<dbReference type="EMBL" id="LFZO01000079">
    <property type="protein sequence ID" value="KXT14576.1"/>
    <property type="molecule type" value="Genomic_DNA"/>
</dbReference>
<sequence length="253" mass="28201">MALRPALKRSFHSTSPSQASVLFALGALSNSRETQHFNKISRLDRVEHSPSLKLIQTSEIDQFPCPTPDKPLPQIAPWRSINAHVDAAGHSHNSKIWDNKALAAGRAVLADVARERSRMRRVLERTRRREERQHMVMKKELDSISEERRRMRNEMRAAGAWIVASVAVATGLSMYVFWPPREKVKDSADMGRKIAERAKAALPLPAAVSEPVATVAAAVVTGEPTVAATTVVKEEVKTPAKSWSWKSLFWKQG</sequence>
<keyword evidence="4" id="KW-1185">Reference proteome</keyword>
<keyword evidence="2" id="KW-0812">Transmembrane</keyword>
<evidence type="ECO:0000256" key="2">
    <source>
        <dbReference type="SAM" id="Phobius"/>
    </source>
</evidence>
<protein>
    <submittedName>
        <fullName evidence="3">Uncharacterized protein</fullName>
    </submittedName>
</protein>
<comment type="caution">
    <text evidence="3">The sequence shown here is derived from an EMBL/GenBank/DDBJ whole genome shotgun (WGS) entry which is preliminary data.</text>
</comment>
<reference evidence="3 4" key="1">
    <citation type="submission" date="2015-07" db="EMBL/GenBank/DDBJ databases">
        <title>Comparative genomics of the Sigatoka disease complex on banana suggests a link between parallel evolutionary changes in Pseudocercospora fijiensis and Pseudocercospora eumusae and increased virulence on the banana host.</title>
        <authorList>
            <person name="Chang T.-C."/>
            <person name="Salvucci A."/>
            <person name="Crous P.W."/>
            <person name="Stergiopoulos I."/>
        </authorList>
    </citation>
    <scope>NUCLEOTIDE SEQUENCE [LARGE SCALE GENOMIC DNA]</scope>
    <source>
        <strain evidence="3 4">CBS 116634</strain>
    </source>
</reference>
<dbReference type="AlphaFoldDB" id="A0A139IJ54"/>
<dbReference type="OrthoDB" id="5240110at2759"/>
<dbReference type="Proteomes" id="UP000073492">
    <property type="component" value="Unassembled WGS sequence"/>
</dbReference>
<feature type="transmembrane region" description="Helical" evidence="2">
    <location>
        <begin position="158"/>
        <end position="178"/>
    </location>
</feature>
<evidence type="ECO:0000313" key="4">
    <source>
        <dbReference type="Proteomes" id="UP000073492"/>
    </source>
</evidence>
<proteinExistence type="predicted"/>
<keyword evidence="2" id="KW-1133">Transmembrane helix</keyword>